<feature type="transmembrane region" description="Helical" evidence="1">
    <location>
        <begin position="12"/>
        <end position="30"/>
    </location>
</feature>
<sequence length="631" mass="72277">MLISAASIHSRLVQLAIAAAVLIGVAWFVVPTSYSLSKHLSVPHGSNPISTTPTIKVPPKVNHPIDQLTRKADEEYKAILAKETKDVGRAAEEYRKRRGRQPPPLFDVWFEYSRNNSAIIVEDFFDRIYDDLNAFWGVPAKQIREQANDFIHRISVRNGNATGRTDVERREWIELWKDMVQSVAPWLPDVDLPINVMDESRIVVPFEEIDGYMRKSRENRKIVPSSELKSTFGNLRDLDKHAPPQFDAAFTGEGPYWSMAVVGCPPDSPARKAYIETDFTRPPPLSTEFPKNTFHGYVQNWTFAQDPCEHPSLQGLHGTFVEPISISNSRKFFPMFGGSKLPMNNEILLPPAMYWTNDPFYSGGDDHGGVWNEKKDRLIWRGSASGGRNKAENWTRFQRHRFVSMINATSIKQYEQHPEKRPINFALPGHNTYDLAVQSPEAPPTAFSDWVKEWSDAAVVHLLCFPGNDLPTCPYTDQYFFVEKAMPMKEQYSHKYLPDIDGNSFSGRYRGFLRSTSLPIKATIYQEWHDSRLVPWKHFVPMDNTFIDIYGIMEYFVGNKKMGLEGHDDVARNIALDGKSWAEKVLRREDMSVYVFRLLLEFARLCDDDRERMGWAGTENDPRSQSQAGVK</sequence>
<proteinExistence type="predicted"/>
<name>A0A139IU78_9PEZI</name>
<dbReference type="PANTHER" id="PTHR12203">
    <property type="entry name" value="KDEL LYS-ASP-GLU-LEU CONTAINING - RELATED"/>
    <property type="match status" value="1"/>
</dbReference>
<keyword evidence="1" id="KW-0812">Transmembrane</keyword>
<evidence type="ECO:0000256" key="1">
    <source>
        <dbReference type="SAM" id="Phobius"/>
    </source>
</evidence>
<organism evidence="3 4">
    <name type="scientific">Pseudocercospora musae</name>
    <dbReference type="NCBI Taxonomy" id="113226"/>
    <lineage>
        <taxon>Eukaryota</taxon>
        <taxon>Fungi</taxon>
        <taxon>Dikarya</taxon>
        <taxon>Ascomycota</taxon>
        <taxon>Pezizomycotina</taxon>
        <taxon>Dothideomycetes</taxon>
        <taxon>Dothideomycetidae</taxon>
        <taxon>Mycosphaerellales</taxon>
        <taxon>Mycosphaerellaceae</taxon>
        <taxon>Pseudocercospora</taxon>
    </lineage>
</organism>
<accession>A0A139IU78</accession>
<dbReference type="InterPro" id="IPR051091">
    <property type="entry name" value="O-Glucosyltr/Glycosyltrsf_90"/>
</dbReference>
<dbReference type="SMART" id="SM00672">
    <property type="entry name" value="CAP10"/>
    <property type="match status" value="1"/>
</dbReference>
<dbReference type="InterPro" id="IPR006598">
    <property type="entry name" value="CAP10"/>
</dbReference>
<keyword evidence="1" id="KW-1133">Transmembrane helix</keyword>
<dbReference type="Proteomes" id="UP000073492">
    <property type="component" value="Unassembled WGS sequence"/>
</dbReference>
<gene>
    <name evidence="3" type="ORF">AC579_2902</name>
</gene>
<keyword evidence="4" id="KW-1185">Reference proteome</keyword>
<evidence type="ECO:0000313" key="3">
    <source>
        <dbReference type="EMBL" id="KXT18273.1"/>
    </source>
</evidence>
<reference evidence="3 4" key="1">
    <citation type="submission" date="2015-07" db="EMBL/GenBank/DDBJ databases">
        <title>Comparative genomics of the Sigatoka disease complex on banana suggests a link between parallel evolutionary changes in Pseudocercospora fijiensis and Pseudocercospora eumusae and increased virulence on the banana host.</title>
        <authorList>
            <person name="Chang T.-C."/>
            <person name="Salvucci A."/>
            <person name="Crous P.W."/>
            <person name="Stergiopoulos I."/>
        </authorList>
    </citation>
    <scope>NUCLEOTIDE SEQUENCE [LARGE SCALE GENOMIC DNA]</scope>
    <source>
        <strain evidence="3 4">CBS 116634</strain>
    </source>
</reference>
<dbReference type="PANTHER" id="PTHR12203:SF22">
    <property type="entry name" value="CAPSULE ASSOCIATED PROTEIN"/>
    <property type="match status" value="1"/>
</dbReference>
<evidence type="ECO:0000259" key="2">
    <source>
        <dbReference type="SMART" id="SM00672"/>
    </source>
</evidence>
<dbReference type="EMBL" id="LFZO01000009">
    <property type="protein sequence ID" value="KXT18273.1"/>
    <property type="molecule type" value="Genomic_DNA"/>
</dbReference>
<comment type="caution">
    <text evidence="3">The sequence shown here is derived from an EMBL/GenBank/DDBJ whole genome shotgun (WGS) entry which is preliminary data.</text>
</comment>
<keyword evidence="1" id="KW-0472">Membrane</keyword>
<evidence type="ECO:0000313" key="4">
    <source>
        <dbReference type="Proteomes" id="UP000073492"/>
    </source>
</evidence>
<dbReference type="Pfam" id="PF05686">
    <property type="entry name" value="Glyco_transf_90"/>
    <property type="match status" value="1"/>
</dbReference>
<dbReference type="OrthoDB" id="541052at2759"/>
<feature type="domain" description="Glycosyl transferase CAP10" evidence="2">
    <location>
        <begin position="303"/>
        <end position="609"/>
    </location>
</feature>
<protein>
    <recommendedName>
        <fullName evidence="2">Glycosyl transferase CAP10 domain-containing protein</fullName>
    </recommendedName>
</protein>
<dbReference type="AlphaFoldDB" id="A0A139IU78"/>